<accession>X6L8U9</accession>
<keyword evidence="1" id="KW-1133">Transmembrane helix</keyword>
<dbReference type="Proteomes" id="UP000023152">
    <property type="component" value="Unassembled WGS sequence"/>
</dbReference>
<proteinExistence type="predicted"/>
<protein>
    <submittedName>
        <fullName evidence="2">Uncharacterized protein</fullName>
    </submittedName>
</protein>
<keyword evidence="3" id="KW-1185">Reference proteome</keyword>
<evidence type="ECO:0000313" key="2">
    <source>
        <dbReference type="EMBL" id="ETN97898.1"/>
    </source>
</evidence>
<dbReference type="EMBL" id="ASPP01048289">
    <property type="protein sequence ID" value="ETN97898.1"/>
    <property type="molecule type" value="Genomic_DNA"/>
</dbReference>
<evidence type="ECO:0000256" key="1">
    <source>
        <dbReference type="SAM" id="Phobius"/>
    </source>
</evidence>
<sequence length="135" mass="15487">SRNYEIANIALSNNNNALPCINSLRHAIIAVVVFSLFLSFELNLCVCNGKMYSVIQTVHRIYVNKWLSLIDLEESECVGSRSQIWNLDPTKKEDKFGTCLANMVVQHHQYVGFQHVYTFIKHPDYQSFIVFVLCG</sequence>
<evidence type="ECO:0000313" key="3">
    <source>
        <dbReference type="Proteomes" id="UP000023152"/>
    </source>
</evidence>
<dbReference type="AlphaFoldDB" id="X6L8U9"/>
<reference evidence="2 3" key="1">
    <citation type="journal article" date="2013" name="Curr. Biol.">
        <title>The Genome of the Foraminiferan Reticulomyxa filosa.</title>
        <authorList>
            <person name="Glockner G."/>
            <person name="Hulsmann N."/>
            <person name="Schleicher M."/>
            <person name="Noegel A.A."/>
            <person name="Eichinger L."/>
            <person name="Gallinger C."/>
            <person name="Pawlowski J."/>
            <person name="Sierra R."/>
            <person name="Euteneuer U."/>
            <person name="Pillet L."/>
            <person name="Moustafa A."/>
            <person name="Platzer M."/>
            <person name="Groth M."/>
            <person name="Szafranski K."/>
            <person name="Schliwa M."/>
        </authorList>
    </citation>
    <scope>NUCLEOTIDE SEQUENCE [LARGE SCALE GENOMIC DNA]</scope>
</reference>
<feature type="non-terminal residue" evidence="2">
    <location>
        <position position="1"/>
    </location>
</feature>
<feature type="transmembrane region" description="Helical" evidence="1">
    <location>
        <begin position="27"/>
        <end position="46"/>
    </location>
</feature>
<keyword evidence="1" id="KW-0472">Membrane</keyword>
<keyword evidence="1" id="KW-0812">Transmembrane</keyword>
<gene>
    <name evidence="2" type="ORF">RFI_39628</name>
</gene>
<comment type="caution">
    <text evidence="2">The sequence shown here is derived from an EMBL/GenBank/DDBJ whole genome shotgun (WGS) entry which is preliminary data.</text>
</comment>
<organism evidence="2 3">
    <name type="scientific">Reticulomyxa filosa</name>
    <dbReference type="NCBI Taxonomy" id="46433"/>
    <lineage>
        <taxon>Eukaryota</taxon>
        <taxon>Sar</taxon>
        <taxon>Rhizaria</taxon>
        <taxon>Retaria</taxon>
        <taxon>Foraminifera</taxon>
        <taxon>Monothalamids</taxon>
        <taxon>Reticulomyxidae</taxon>
        <taxon>Reticulomyxa</taxon>
    </lineage>
</organism>
<name>X6L8U9_RETFI</name>